<protein>
    <submittedName>
        <fullName evidence="4">Uncharacterized protein</fullName>
    </submittedName>
</protein>
<keyword evidence="2" id="KW-0472">Membrane</keyword>
<keyword evidence="3" id="KW-0732">Signal</keyword>
<dbReference type="EMBL" id="CP053452">
    <property type="protein sequence ID" value="QJW99219.1"/>
    <property type="molecule type" value="Genomic_DNA"/>
</dbReference>
<evidence type="ECO:0000256" key="3">
    <source>
        <dbReference type="SAM" id="SignalP"/>
    </source>
</evidence>
<feature type="region of interest" description="Disordered" evidence="1">
    <location>
        <begin position="311"/>
        <end position="330"/>
    </location>
</feature>
<keyword evidence="2" id="KW-1133">Transmembrane helix</keyword>
<dbReference type="Proteomes" id="UP000503447">
    <property type="component" value="Chromosome"/>
</dbReference>
<feature type="transmembrane region" description="Helical" evidence="2">
    <location>
        <begin position="335"/>
        <end position="357"/>
    </location>
</feature>
<sequence>MHSARFTPAVWSPFFVIFCAHAAPAQETTAVLEEVRDRHRAALEAIRTLAYSYELQTLKSEPMQFRNQMPAHGGVGVAETGPGEFWQSPDARRSRTLWSDGATVDEVHRHGRLLRTRTPKVPDPESRMEITLETRSDLECGWHLSLLFEHWGRDVEFLPFHGVLQQPHQLRRVERLPAAPDGKPGDIRVELAHDRGVYEFWFSPSHNYLIRKVIEHPTDQPQHRHEQEVAAFAEPNPGQFFPARIDYRSFQDDALKYHTRRILSDVQLNRPIPAAAFRVPGIEGGWCQDLKSKTGFRVDADGYRIGKPQPIPVSGELIQPPPRPTKTPPAQEHPISLWVGLAVAVLALCLCAALFEIRHLRSELKKKATL</sequence>
<dbReference type="AlphaFoldDB" id="A0A6M5YYW3"/>
<keyword evidence="5" id="KW-1185">Reference proteome</keyword>
<evidence type="ECO:0000313" key="5">
    <source>
        <dbReference type="Proteomes" id="UP000503447"/>
    </source>
</evidence>
<keyword evidence="2" id="KW-0812">Transmembrane</keyword>
<proteinExistence type="predicted"/>
<feature type="chain" id="PRO_5026689949" evidence="3">
    <location>
        <begin position="23"/>
        <end position="370"/>
    </location>
</feature>
<evidence type="ECO:0000256" key="2">
    <source>
        <dbReference type="SAM" id="Phobius"/>
    </source>
</evidence>
<dbReference type="RefSeq" id="WP_171474222.1">
    <property type="nucleotide sequence ID" value="NZ_CP053452.2"/>
</dbReference>
<reference evidence="5" key="1">
    <citation type="submission" date="2020-05" db="EMBL/GenBank/DDBJ databases">
        <title>Frigoriglobus tundricola gen. nov., sp. nov., a psychrotolerant cellulolytic planctomycete of the family Gemmataceae with two divergent copies of 16S rRNA gene.</title>
        <authorList>
            <person name="Kulichevskaya I.S."/>
            <person name="Ivanova A.A."/>
            <person name="Naumoff D.G."/>
            <person name="Beletsky A.V."/>
            <person name="Rijpstra W.I.C."/>
            <person name="Sinninghe Damste J.S."/>
            <person name="Mardanov A.V."/>
            <person name="Ravin N.V."/>
            <person name="Dedysh S.N."/>
        </authorList>
    </citation>
    <scope>NUCLEOTIDE SEQUENCE [LARGE SCALE GENOMIC DNA]</scope>
    <source>
        <strain evidence="5">PL17</strain>
    </source>
</reference>
<evidence type="ECO:0000313" key="4">
    <source>
        <dbReference type="EMBL" id="QJW99219.1"/>
    </source>
</evidence>
<accession>A0A6M5YYW3</accession>
<feature type="signal peptide" evidence="3">
    <location>
        <begin position="1"/>
        <end position="22"/>
    </location>
</feature>
<organism evidence="4 5">
    <name type="scientific">Frigoriglobus tundricola</name>
    <dbReference type="NCBI Taxonomy" id="2774151"/>
    <lineage>
        <taxon>Bacteria</taxon>
        <taxon>Pseudomonadati</taxon>
        <taxon>Planctomycetota</taxon>
        <taxon>Planctomycetia</taxon>
        <taxon>Gemmatales</taxon>
        <taxon>Gemmataceae</taxon>
        <taxon>Frigoriglobus</taxon>
    </lineage>
</organism>
<dbReference type="KEGG" id="ftj:FTUN_6821"/>
<gene>
    <name evidence="4" type="ORF">FTUN_6821</name>
</gene>
<name>A0A6M5YYW3_9BACT</name>
<evidence type="ECO:0000256" key="1">
    <source>
        <dbReference type="SAM" id="MobiDB-lite"/>
    </source>
</evidence>